<dbReference type="PROSITE" id="PS51160">
    <property type="entry name" value="ACYLPHOSPHATASE_3"/>
    <property type="match status" value="1"/>
</dbReference>
<dbReference type="GO" id="GO:0003998">
    <property type="term" value="F:acylphosphatase activity"/>
    <property type="evidence" value="ECO:0007669"/>
    <property type="project" value="InterPro"/>
</dbReference>
<dbReference type="InterPro" id="IPR017968">
    <property type="entry name" value="Acylphosphatase_CS"/>
</dbReference>
<protein>
    <recommendedName>
        <fullName evidence="1">Acylphosphatase-like domain-containing protein</fullName>
    </recommendedName>
</protein>
<organism evidence="2">
    <name type="scientific">marine sediment metagenome</name>
    <dbReference type="NCBI Taxonomy" id="412755"/>
    <lineage>
        <taxon>unclassified sequences</taxon>
        <taxon>metagenomes</taxon>
        <taxon>ecological metagenomes</taxon>
    </lineage>
</organism>
<dbReference type="PANTHER" id="PTHR47268">
    <property type="entry name" value="ACYLPHOSPHATASE"/>
    <property type="match status" value="1"/>
</dbReference>
<gene>
    <name evidence="2" type="ORF">S01H1_27956</name>
</gene>
<name>X0U2Z8_9ZZZZ</name>
<dbReference type="SUPFAM" id="SSF54975">
    <property type="entry name" value="Acylphosphatase/BLUF domain-like"/>
    <property type="match status" value="1"/>
</dbReference>
<sequence length="94" mass="10558">MVENIKTYKVLLSGRVQGIGFRYFAESVAGKYSVKGYVKNTPVGKVEILCQGEEEEVGAFIDEVRKGPAFSVITDIVNQEVIDNKIYNSFEIKY</sequence>
<dbReference type="Pfam" id="PF00708">
    <property type="entry name" value="Acylphosphatase"/>
    <property type="match status" value="1"/>
</dbReference>
<dbReference type="PROSITE" id="PS00151">
    <property type="entry name" value="ACYLPHOSPHATASE_2"/>
    <property type="match status" value="1"/>
</dbReference>
<evidence type="ECO:0000313" key="2">
    <source>
        <dbReference type="EMBL" id="GAF93731.1"/>
    </source>
</evidence>
<accession>X0U2Z8</accession>
<reference evidence="2" key="1">
    <citation type="journal article" date="2014" name="Front. Microbiol.">
        <title>High frequency of phylogenetically diverse reductive dehalogenase-homologous genes in deep subseafloor sedimentary metagenomes.</title>
        <authorList>
            <person name="Kawai M."/>
            <person name="Futagami T."/>
            <person name="Toyoda A."/>
            <person name="Takaki Y."/>
            <person name="Nishi S."/>
            <person name="Hori S."/>
            <person name="Arai W."/>
            <person name="Tsubouchi T."/>
            <person name="Morono Y."/>
            <person name="Uchiyama I."/>
            <person name="Ito T."/>
            <person name="Fujiyama A."/>
            <person name="Inagaki F."/>
            <person name="Takami H."/>
        </authorList>
    </citation>
    <scope>NUCLEOTIDE SEQUENCE</scope>
    <source>
        <strain evidence="2">Expedition CK06-06</strain>
    </source>
</reference>
<dbReference type="PANTHER" id="PTHR47268:SF4">
    <property type="entry name" value="ACYLPHOSPHATASE"/>
    <property type="match status" value="1"/>
</dbReference>
<dbReference type="InterPro" id="IPR001792">
    <property type="entry name" value="Acylphosphatase-like_dom"/>
</dbReference>
<dbReference type="AlphaFoldDB" id="X0U2Z8"/>
<feature type="domain" description="Acylphosphatase-like" evidence="1">
    <location>
        <begin position="7"/>
        <end position="94"/>
    </location>
</feature>
<evidence type="ECO:0000259" key="1">
    <source>
        <dbReference type="PROSITE" id="PS51160"/>
    </source>
</evidence>
<proteinExistence type="predicted"/>
<dbReference type="InterPro" id="IPR036046">
    <property type="entry name" value="Acylphosphatase-like_dom_sf"/>
</dbReference>
<dbReference type="EMBL" id="BARS01017057">
    <property type="protein sequence ID" value="GAF93731.1"/>
    <property type="molecule type" value="Genomic_DNA"/>
</dbReference>
<dbReference type="Gene3D" id="3.30.70.100">
    <property type="match status" value="1"/>
</dbReference>
<dbReference type="InterPro" id="IPR020456">
    <property type="entry name" value="Acylphosphatase"/>
</dbReference>
<comment type="caution">
    <text evidence="2">The sequence shown here is derived from an EMBL/GenBank/DDBJ whole genome shotgun (WGS) entry which is preliminary data.</text>
</comment>